<organism evidence="1 2">
    <name type="scientific">Solirubrobacter ginsenosidimutans</name>
    <dbReference type="NCBI Taxonomy" id="490573"/>
    <lineage>
        <taxon>Bacteria</taxon>
        <taxon>Bacillati</taxon>
        <taxon>Actinomycetota</taxon>
        <taxon>Thermoleophilia</taxon>
        <taxon>Solirubrobacterales</taxon>
        <taxon>Solirubrobacteraceae</taxon>
        <taxon>Solirubrobacter</taxon>
    </lineage>
</organism>
<comment type="caution">
    <text evidence="1">The sequence shown here is derived from an EMBL/GenBank/DDBJ whole genome shotgun (WGS) entry which is preliminary data.</text>
</comment>
<reference evidence="1" key="1">
    <citation type="submission" date="2022-10" db="EMBL/GenBank/DDBJ databases">
        <title>The WGS of Solirubrobacter ginsenosidimutans DSM 21036.</title>
        <authorList>
            <person name="Jiang Z."/>
        </authorList>
    </citation>
    <scope>NUCLEOTIDE SEQUENCE</scope>
    <source>
        <strain evidence="1">DSM 21036</strain>
    </source>
</reference>
<evidence type="ECO:0000313" key="1">
    <source>
        <dbReference type="EMBL" id="MDA0167062.1"/>
    </source>
</evidence>
<name>A0A9X3N5P3_9ACTN</name>
<keyword evidence="2" id="KW-1185">Reference proteome</keyword>
<dbReference type="EMBL" id="JAPDOD010000086">
    <property type="protein sequence ID" value="MDA0167062.1"/>
    <property type="molecule type" value="Genomic_DNA"/>
</dbReference>
<gene>
    <name evidence="1" type="ORF">OM076_42775</name>
</gene>
<protein>
    <submittedName>
        <fullName evidence="1">Uncharacterized protein</fullName>
    </submittedName>
</protein>
<sequence>MMLRRYGRVLTNQQIAEAVRRTPTYATTAEWVNGTAVVLWHADSGSRTCRMNGTNPRHDRQ</sequence>
<accession>A0A9X3N5P3</accession>
<dbReference type="AlphaFoldDB" id="A0A9X3N5P3"/>
<evidence type="ECO:0000313" key="2">
    <source>
        <dbReference type="Proteomes" id="UP001149140"/>
    </source>
</evidence>
<proteinExistence type="predicted"/>
<dbReference type="Proteomes" id="UP001149140">
    <property type="component" value="Unassembled WGS sequence"/>
</dbReference>